<keyword evidence="9" id="KW-1185">Reference proteome</keyword>
<keyword evidence="4 6" id="KW-1133">Transmembrane helix</keyword>
<dbReference type="EMBL" id="RRCF01000001">
    <property type="protein sequence ID" value="RRJ23582.1"/>
    <property type="molecule type" value="Genomic_DNA"/>
</dbReference>
<feature type="domain" description="Cytochrome b561 bacterial/Ni-hydrogenase" evidence="7">
    <location>
        <begin position="7"/>
        <end position="173"/>
    </location>
</feature>
<protein>
    <submittedName>
        <fullName evidence="8">Cytochrome B</fullName>
    </submittedName>
</protein>
<dbReference type="PANTHER" id="PTHR30485:SF2">
    <property type="entry name" value="BLL0597 PROTEIN"/>
    <property type="match status" value="1"/>
</dbReference>
<dbReference type="GO" id="GO:0009055">
    <property type="term" value="F:electron transfer activity"/>
    <property type="evidence" value="ECO:0007669"/>
    <property type="project" value="InterPro"/>
</dbReference>
<keyword evidence="3 6" id="KW-0812">Transmembrane</keyword>
<reference evidence="8 9" key="1">
    <citation type="submission" date="2018-11" db="EMBL/GenBank/DDBJ databases">
        <title>Draft genome analysis of Rheinheimera mesophila isolated from an industrial waste site.</title>
        <authorList>
            <person name="Yu Q."/>
            <person name="Qi Y."/>
            <person name="Zhang H."/>
            <person name="Lu Y."/>
            <person name="Pu J."/>
        </authorList>
    </citation>
    <scope>NUCLEOTIDE SEQUENCE [LARGE SCALE GENOMIC DNA]</scope>
    <source>
        <strain evidence="8 9">IITR13</strain>
    </source>
</reference>
<proteinExistence type="predicted"/>
<evidence type="ECO:0000313" key="9">
    <source>
        <dbReference type="Proteomes" id="UP000276260"/>
    </source>
</evidence>
<dbReference type="InterPro" id="IPR051542">
    <property type="entry name" value="Hydrogenase_cytochrome"/>
</dbReference>
<dbReference type="Pfam" id="PF01292">
    <property type="entry name" value="Ni_hydr_CYTB"/>
    <property type="match status" value="1"/>
</dbReference>
<dbReference type="GO" id="GO:0020037">
    <property type="term" value="F:heme binding"/>
    <property type="evidence" value="ECO:0007669"/>
    <property type="project" value="TreeGrafter"/>
</dbReference>
<evidence type="ECO:0000256" key="5">
    <source>
        <dbReference type="ARBA" id="ARBA00023136"/>
    </source>
</evidence>
<evidence type="ECO:0000256" key="1">
    <source>
        <dbReference type="ARBA" id="ARBA00004651"/>
    </source>
</evidence>
<dbReference type="GO" id="GO:0005886">
    <property type="term" value="C:plasma membrane"/>
    <property type="evidence" value="ECO:0007669"/>
    <property type="project" value="UniProtKB-SubCell"/>
</dbReference>
<evidence type="ECO:0000259" key="7">
    <source>
        <dbReference type="Pfam" id="PF01292"/>
    </source>
</evidence>
<keyword evidence="2" id="KW-1003">Cell membrane</keyword>
<evidence type="ECO:0000256" key="2">
    <source>
        <dbReference type="ARBA" id="ARBA00022475"/>
    </source>
</evidence>
<accession>A0A3P3QQU1</accession>
<dbReference type="Gene3D" id="1.20.950.20">
    <property type="entry name" value="Transmembrane di-heme cytochromes, Chain C"/>
    <property type="match status" value="1"/>
</dbReference>
<dbReference type="AlphaFoldDB" id="A0A3P3QQU1"/>
<feature type="transmembrane region" description="Helical" evidence="6">
    <location>
        <begin position="142"/>
        <end position="161"/>
    </location>
</feature>
<evidence type="ECO:0000256" key="3">
    <source>
        <dbReference type="ARBA" id="ARBA00022692"/>
    </source>
</evidence>
<dbReference type="Proteomes" id="UP000276260">
    <property type="component" value="Unassembled WGS sequence"/>
</dbReference>
<organism evidence="8 9">
    <name type="scientific">Rheinheimera mesophila</name>
    <dbReference type="NCBI Taxonomy" id="1547515"/>
    <lineage>
        <taxon>Bacteria</taxon>
        <taxon>Pseudomonadati</taxon>
        <taxon>Pseudomonadota</taxon>
        <taxon>Gammaproteobacteria</taxon>
        <taxon>Chromatiales</taxon>
        <taxon>Chromatiaceae</taxon>
        <taxon>Rheinheimera</taxon>
    </lineage>
</organism>
<dbReference type="OrthoDB" id="196472at2"/>
<name>A0A3P3QQU1_9GAMM</name>
<evidence type="ECO:0000256" key="4">
    <source>
        <dbReference type="ARBA" id="ARBA00022989"/>
    </source>
</evidence>
<keyword evidence="5 6" id="KW-0472">Membrane</keyword>
<feature type="transmembrane region" description="Helical" evidence="6">
    <location>
        <begin position="35"/>
        <end position="57"/>
    </location>
</feature>
<gene>
    <name evidence="8" type="ORF">EIK76_05840</name>
</gene>
<dbReference type="SUPFAM" id="SSF81342">
    <property type="entry name" value="Transmembrane di-heme cytochromes"/>
    <property type="match status" value="1"/>
</dbReference>
<feature type="transmembrane region" description="Helical" evidence="6">
    <location>
        <begin position="12"/>
        <end position="29"/>
    </location>
</feature>
<comment type="subcellular location">
    <subcellularLocation>
        <location evidence="1">Cell membrane</location>
        <topology evidence="1">Multi-pass membrane protein</topology>
    </subcellularLocation>
</comment>
<comment type="caution">
    <text evidence="8">The sequence shown here is derived from an EMBL/GenBank/DDBJ whole genome shotgun (WGS) entry which is preliminary data.</text>
</comment>
<dbReference type="InterPro" id="IPR016174">
    <property type="entry name" value="Di-haem_cyt_TM"/>
</dbReference>
<evidence type="ECO:0000256" key="6">
    <source>
        <dbReference type="SAM" id="Phobius"/>
    </source>
</evidence>
<dbReference type="PANTHER" id="PTHR30485">
    <property type="entry name" value="NI/FE-HYDROGENASE 1 B-TYPE CYTOCHROME SUBUNIT"/>
    <property type="match status" value="1"/>
</dbReference>
<dbReference type="RefSeq" id="WP_046518252.1">
    <property type="nucleotide sequence ID" value="NZ_LAVS01000001.1"/>
</dbReference>
<dbReference type="InterPro" id="IPR011577">
    <property type="entry name" value="Cyt_b561_bac/Ni-Hgenase"/>
</dbReference>
<evidence type="ECO:0000313" key="8">
    <source>
        <dbReference type="EMBL" id="RRJ23582.1"/>
    </source>
</evidence>
<feature type="transmembrane region" description="Helical" evidence="6">
    <location>
        <begin position="90"/>
        <end position="111"/>
    </location>
</feature>
<feature type="transmembrane region" description="Helical" evidence="6">
    <location>
        <begin position="189"/>
        <end position="210"/>
    </location>
</feature>
<dbReference type="GO" id="GO:0022904">
    <property type="term" value="P:respiratory electron transport chain"/>
    <property type="evidence" value="ECO:0007669"/>
    <property type="project" value="InterPro"/>
</dbReference>
<sequence>MKVIQLWDKAVRIYHWSQLLLLVGLWFTAEQGYLVVHQVLAYSLAALLLARLVWGFIGSDTARFSHFLQTPAQLLRMWNKAKHGIGHRGLSGYMSLTLMLLLALQFLSGLMTTDDVMTEGPLYSAVSSDWASFASWFHHNNFNLLLALIAVHVVAALVHGFKKDGVLSAMLHGKLQTEVQQPKVKSTGWYLLLVLVFAGIFALWQGMALYQQW</sequence>